<organism evidence="10 11">
    <name type="scientific">Microbulbifer celer</name>
    <dbReference type="NCBI Taxonomy" id="435905"/>
    <lineage>
        <taxon>Bacteria</taxon>
        <taxon>Pseudomonadati</taxon>
        <taxon>Pseudomonadota</taxon>
        <taxon>Gammaproteobacteria</taxon>
        <taxon>Cellvibrionales</taxon>
        <taxon>Microbulbiferaceae</taxon>
        <taxon>Microbulbifer</taxon>
    </lineage>
</organism>
<feature type="signal peptide" evidence="7">
    <location>
        <begin position="1"/>
        <end position="30"/>
    </location>
</feature>
<dbReference type="PANTHER" id="PTHR40980">
    <property type="entry name" value="PLUG DOMAIN-CONTAINING PROTEIN"/>
    <property type="match status" value="1"/>
</dbReference>
<feature type="chain" id="PRO_5047147876" evidence="7">
    <location>
        <begin position="31"/>
        <end position="1112"/>
    </location>
</feature>
<keyword evidence="5" id="KW-0998">Cell outer membrane</keyword>
<dbReference type="NCBIfam" id="TIGR01782">
    <property type="entry name" value="TonB-Xanth-Caul"/>
    <property type="match status" value="1"/>
</dbReference>
<comment type="caution">
    <text evidence="10">The sequence shown here is derived from an EMBL/GenBank/DDBJ whole genome shotgun (WGS) entry which is preliminary data.</text>
</comment>
<keyword evidence="11" id="KW-1185">Reference proteome</keyword>
<dbReference type="RefSeq" id="WP_230435903.1">
    <property type="nucleotide sequence ID" value="NZ_CP087715.1"/>
</dbReference>
<feature type="domain" description="TonB-dependent receptor plug" evidence="9">
    <location>
        <begin position="65"/>
        <end position="175"/>
    </location>
</feature>
<dbReference type="InterPro" id="IPR010104">
    <property type="entry name" value="TonB_rcpt_bac"/>
</dbReference>
<evidence type="ECO:0000256" key="2">
    <source>
        <dbReference type="ARBA" id="ARBA00022729"/>
    </source>
</evidence>
<evidence type="ECO:0000256" key="1">
    <source>
        <dbReference type="ARBA" id="ARBA00004442"/>
    </source>
</evidence>
<evidence type="ECO:0000313" key="11">
    <source>
        <dbReference type="Proteomes" id="UP001597264"/>
    </source>
</evidence>
<keyword evidence="2 7" id="KW-0732">Signal</keyword>
<gene>
    <name evidence="10" type="ORF">ACFQ2X_11770</name>
</gene>
<evidence type="ECO:0000259" key="8">
    <source>
        <dbReference type="Pfam" id="PF00593"/>
    </source>
</evidence>
<name>A0ABW3UCX8_9GAMM</name>
<dbReference type="Pfam" id="PF07715">
    <property type="entry name" value="Plug"/>
    <property type="match status" value="1"/>
</dbReference>
<dbReference type="Proteomes" id="UP001597264">
    <property type="component" value="Unassembled WGS sequence"/>
</dbReference>
<accession>A0ABW3UCX8</accession>
<evidence type="ECO:0000256" key="5">
    <source>
        <dbReference type="ARBA" id="ARBA00023237"/>
    </source>
</evidence>
<evidence type="ECO:0000256" key="4">
    <source>
        <dbReference type="ARBA" id="ARBA00023136"/>
    </source>
</evidence>
<keyword evidence="10" id="KW-0675">Receptor</keyword>
<evidence type="ECO:0000313" key="10">
    <source>
        <dbReference type="EMBL" id="MFD1217279.1"/>
    </source>
</evidence>
<dbReference type="PANTHER" id="PTHR40980:SF3">
    <property type="entry name" value="TONB-DEPENDENT RECEPTOR-LIKE BETA-BARREL DOMAIN-CONTAINING PROTEIN"/>
    <property type="match status" value="1"/>
</dbReference>
<dbReference type="InterPro" id="IPR012910">
    <property type="entry name" value="Plug_dom"/>
</dbReference>
<comment type="subcellular location">
    <subcellularLocation>
        <location evidence="1 6">Cell outer membrane</location>
    </subcellularLocation>
</comment>
<dbReference type="EMBL" id="JBHTLR010000013">
    <property type="protein sequence ID" value="MFD1217279.1"/>
    <property type="molecule type" value="Genomic_DNA"/>
</dbReference>
<dbReference type="SUPFAM" id="SSF56935">
    <property type="entry name" value="Porins"/>
    <property type="match status" value="1"/>
</dbReference>
<feature type="domain" description="TonB-dependent receptor-like beta-barrel" evidence="8">
    <location>
        <begin position="509"/>
        <end position="1072"/>
    </location>
</feature>
<keyword evidence="4 6" id="KW-0472">Membrane</keyword>
<evidence type="ECO:0000256" key="6">
    <source>
        <dbReference type="RuleBase" id="RU003357"/>
    </source>
</evidence>
<reference evidence="11" key="1">
    <citation type="journal article" date="2019" name="Int. J. Syst. Evol. Microbiol.">
        <title>The Global Catalogue of Microorganisms (GCM) 10K type strain sequencing project: providing services to taxonomists for standard genome sequencing and annotation.</title>
        <authorList>
            <consortium name="The Broad Institute Genomics Platform"/>
            <consortium name="The Broad Institute Genome Sequencing Center for Infectious Disease"/>
            <person name="Wu L."/>
            <person name="Ma J."/>
        </authorList>
    </citation>
    <scope>NUCLEOTIDE SEQUENCE [LARGE SCALE GENOMIC DNA]</scope>
    <source>
        <strain evidence="11">CCUG 54356</strain>
    </source>
</reference>
<dbReference type="InterPro" id="IPR036942">
    <property type="entry name" value="Beta-barrel_TonB_sf"/>
</dbReference>
<evidence type="ECO:0000256" key="3">
    <source>
        <dbReference type="ARBA" id="ARBA00023077"/>
    </source>
</evidence>
<evidence type="ECO:0000256" key="7">
    <source>
        <dbReference type="SAM" id="SignalP"/>
    </source>
</evidence>
<dbReference type="InterPro" id="IPR037066">
    <property type="entry name" value="Plug_dom_sf"/>
</dbReference>
<protein>
    <submittedName>
        <fullName evidence="10">TonB-dependent receptor</fullName>
    </submittedName>
</protein>
<dbReference type="Gene3D" id="2.40.170.20">
    <property type="entry name" value="TonB-dependent receptor, beta-barrel domain"/>
    <property type="match status" value="1"/>
</dbReference>
<proteinExistence type="inferred from homology"/>
<evidence type="ECO:0000259" key="9">
    <source>
        <dbReference type="Pfam" id="PF07715"/>
    </source>
</evidence>
<dbReference type="Pfam" id="PF00593">
    <property type="entry name" value="TonB_dep_Rec_b-barrel"/>
    <property type="match status" value="1"/>
</dbReference>
<dbReference type="InterPro" id="IPR000531">
    <property type="entry name" value="Beta-barrel_TonB"/>
</dbReference>
<dbReference type="Gene3D" id="2.170.130.10">
    <property type="entry name" value="TonB-dependent receptor, plug domain"/>
    <property type="match status" value="1"/>
</dbReference>
<keyword evidence="3 6" id="KW-0798">TonB box</keyword>
<dbReference type="PROSITE" id="PS01156">
    <property type="entry name" value="TONB_DEPENDENT_REC_2"/>
    <property type="match status" value="1"/>
</dbReference>
<sequence>MNRIRLPGVRAGLISFASPLLVLGGAMASAQDSQPPEKPEEENPAIEEVVVQGMRMSLESAQDIKRHAPTVVDSITAKDLGSFPDKSVAEALQRVAGITVNRFAATSDTAHFSAEPSGVVVRGLNQVRTEFNGRDSFSANSSRGLSWSDVSPELMSGVDTYKNQMAELIEGGIAGTVNMRTRVPFDQDGDLIALSINTNYSDLSEEATPEASGLYSTRWETGVGEFGILANFAYSDVTTKTDGSQLFRMNRFRDVYDDDSLYYIPGGVNMRENVYERERKGGALAFQFQNPNETVVFTSQYNRSEYENAWEEYVVQASPADLSYGQSVYHEITAAENFLNDPGSTIPRPATGTGPFTFNANGMFQTGVLASGMGWFGTDTVDATNAAGEPFVNACYDWTDCPVEQQQRGVGMNTATRSNNNQNMTQDLSFNVKWAISDRVRSHFDVQYVESEVQNYDIDVGFASYANLDLDLRGERPKINLLDPSNVNMSEGNWSNPNNYRIHSIMDHVEDSEGDQLALRADFEFDIDNGWMESIKTGVRWAERDQQVRWSGYNWQNVANDWGGGSQAAYYNLDNHDPANGAGGQPGFTGYPEGFYEVRNFGNSNYHDINVNQFVFADMDLLQNRQAMANALGASALGFAGGTGWDPVCSNIGDRSDEVPGTCFTPAEIADVNEETQALYVQFNFGGADAELFDIPFSGNIGLRYVKTIDTSGGGIALPRLGDEYFFTLDPDTGERIPDPTRQNLGCADVEVEDGQPTPAVSGTLGCYLTLADAQFANGATQSSETETTHHNILPSFNIKFDLTEEVLLRFAASKAIARPDIGNLRNYVGVNTLLPDTSNADDPLWVKNEDGEITGAQIGLVGDAQNPFLKPIEATQYDLALEYYFADVGSMTFTLFQKDFDHYIQFGRYYREFTNNGVTRTAEIRGPLNGEGASIKGFEVAFQRFFDFLPEPFNGLGVQANYTYIDNNGITNTGVQSQQVQGTTVTDQAPDTIGVDRLEGLSDNAFNLVGMYEKGDIQARLAYSWRDEYMVTAIDCCVAYPVWTDAYGSLDGSIRYSLTDNMDISFQGSNLMNEETVTRQQVTSVEDGGKLMPNSRFTNGRLYMLGLRYQF</sequence>
<comment type="similarity">
    <text evidence="6">Belongs to the TonB-dependent receptor family.</text>
</comment>
<dbReference type="InterPro" id="IPR010917">
    <property type="entry name" value="TonB_rcpt_CS"/>
</dbReference>